<gene>
    <name evidence="1" type="ORF">A9R00_02860</name>
</gene>
<dbReference type="Pfam" id="PF22396">
    <property type="entry name" value="DUF6976"/>
    <property type="match status" value="1"/>
</dbReference>
<name>A0A1Y5HUS5_OLEAN</name>
<dbReference type="EMBL" id="MABE01000167">
    <property type="protein sequence ID" value="OUS41059.1"/>
    <property type="molecule type" value="Genomic_DNA"/>
</dbReference>
<reference evidence="2" key="1">
    <citation type="journal article" date="2017" name="Proc. Natl. Acad. Sci. U.S.A.">
        <title>Simulation of Deepwater Horizon oil plume reveals substrate specialization within a complex community of hydrocarbon degraders.</title>
        <authorList>
            <person name="Hu P."/>
            <person name="Dubinsky E.A."/>
            <person name="Probst A.J."/>
            <person name="Wang J."/>
            <person name="Sieber C.M.K."/>
            <person name="Tom L.M."/>
            <person name="Gardinali P."/>
            <person name="Banfield J.F."/>
            <person name="Atlas R.M."/>
            <person name="Andersen G.L."/>
        </authorList>
    </citation>
    <scope>NUCLEOTIDE SEQUENCE [LARGE SCALE GENOMIC DNA]</scope>
</reference>
<accession>A0A1Y5HUS5</accession>
<protein>
    <submittedName>
        <fullName evidence="1">Uncharacterized protein</fullName>
    </submittedName>
</protein>
<proteinExistence type="predicted"/>
<dbReference type="InterPro" id="IPR054249">
    <property type="entry name" value="DUF6976"/>
</dbReference>
<evidence type="ECO:0000313" key="1">
    <source>
        <dbReference type="EMBL" id="OUS41059.1"/>
    </source>
</evidence>
<organism evidence="1 2">
    <name type="scientific">Oleispira antarctica</name>
    <dbReference type="NCBI Taxonomy" id="188908"/>
    <lineage>
        <taxon>Bacteria</taxon>
        <taxon>Pseudomonadati</taxon>
        <taxon>Pseudomonadota</taxon>
        <taxon>Gammaproteobacteria</taxon>
        <taxon>Oceanospirillales</taxon>
        <taxon>Oceanospirillaceae</taxon>
        <taxon>Oleispira</taxon>
    </lineage>
</organism>
<comment type="caution">
    <text evidence="1">The sequence shown here is derived from an EMBL/GenBank/DDBJ whole genome shotgun (WGS) entry which is preliminary data.</text>
</comment>
<dbReference type="Proteomes" id="UP000227088">
    <property type="component" value="Unassembled WGS sequence"/>
</dbReference>
<evidence type="ECO:0000313" key="2">
    <source>
        <dbReference type="Proteomes" id="UP000227088"/>
    </source>
</evidence>
<sequence length="333" mass="36687">MSNIQITSELVDLENLIEKINQREFLIIAADEKILKQLPSGNWIAGSIPYFMGSEGGEISQEKAFVNTIEGVNLNNPPRIMPYDVNSIKNIAQDAPENGFTITILPAGSDIHAEYAENAPSYSNMFFSPIIGWVAGNHLDDANTQAQVGFGTANMLMPDKAIAMHVPLSDSQFANINIVNLFEQGSGPKISFAETGFTATDCLIDGKAEKFSEYVQNNNIDTRLPLVADYNGVNINVSIKEILSDSVNFYAPIFKNVSYQFANPIADYVSELDKSIASQQIPESCFSFNCILNFLYAELENKKTAELTGPFTFGEIAYQLLNQTLVYLSIEKA</sequence>
<dbReference type="AlphaFoldDB" id="A0A1Y5HUS5"/>